<evidence type="ECO:0000313" key="1">
    <source>
        <dbReference type="EMBL" id="KAJ8000698.1"/>
    </source>
</evidence>
<comment type="caution">
    <text evidence="1">The sequence shown here is derived from an EMBL/GenBank/DDBJ whole genome shotgun (WGS) entry which is preliminary data.</text>
</comment>
<evidence type="ECO:0000313" key="2">
    <source>
        <dbReference type="Proteomes" id="UP001157502"/>
    </source>
</evidence>
<keyword evidence="2" id="KW-1185">Reference proteome</keyword>
<gene>
    <name evidence="1" type="ORF">DPEC_G00183060</name>
</gene>
<dbReference type="Proteomes" id="UP001157502">
    <property type="component" value="Chromosome 15"/>
</dbReference>
<proteinExistence type="predicted"/>
<name>A0ACC2GB47_DALPE</name>
<reference evidence="1" key="1">
    <citation type="submission" date="2021-05" db="EMBL/GenBank/DDBJ databases">
        <authorList>
            <person name="Pan Q."/>
            <person name="Jouanno E."/>
            <person name="Zahm M."/>
            <person name="Klopp C."/>
            <person name="Cabau C."/>
            <person name="Louis A."/>
            <person name="Berthelot C."/>
            <person name="Parey E."/>
            <person name="Roest Crollius H."/>
            <person name="Montfort J."/>
            <person name="Robinson-Rechavi M."/>
            <person name="Bouchez O."/>
            <person name="Lampietro C."/>
            <person name="Lopez Roques C."/>
            <person name="Donnadieu C."/>
            <person name="Postlethwait J."/>
            <person name="Bobe J."/>
            <person name="Dillon D."/>
            <person name="Chandos A."/>
            <person name="von Hippel F."/>
            <person name="Guiguen Y."/>
        </authorList>
    </citation>
    <scope>NUCLEOTIDE SEQUENCE</scope>
    <source>
        <strain evidence="1">YG-Jan2019</strain>
    </source>
</reference>
<organism evidence="1 2">
    <name type="scientific">Dallia pectoralis</name>
    <name type="common">Alaska blackfish</name>
    <dbReference type="NCBI Taxonomy" id="75939"/>
    <lineage>
        <taxon>Eukaryota</taxon>
        <taxon>Metazoa</taxon>
        <taxon>Chordata</taxon>
        <taxon>Craniata</taxon>
        <taxon>Vertebrata</taxon>
        <taxon>Euteleostomi</taxon>
        <taxon>Actinopterygii</taxon>
        <taxon>Neopterygii</taxon>
        <taxon>Teleostei</taxon>
        <taxon>Protacanthopterygii</taxon>
        <taxon>Esociformes</taxon>
        <taxon>Umbridae</taxon>
        <taxon>Dallia</taxon>
    </lineage>
</organism>
<protein>
    <submittedName>
        <fullName evidence="1">Uncharacterized protein</fullName>
    </submittedName>
</protein>
<sequence>MGSPEPPSPIEPADDYSRENNPRGNHGRQVARSKGPRTADPIVAQWISSLPHVNSNVPRGAAQRNPTVSSPPQPHGRSTRATEFNCSPLLMAVPAKLSAISAGFLRGL</sequence>
<dbReference type="EMBL" id="CM055742">
    <property type="protein sequence ID" value="KAJ8000698.1"/>
    <property type="molecule type" value="Genomic_DNA"/>
</dbReference>
<accession>A0ACC2GB47</accession>